<keyword evidence="3" id="KW-1185">Reference proteome</keyword>
<dbReference type="AlphaFoldDB" id="A0A1Z4BPV3"/>
<feature type="transmembrane region" description="Helical" evidence="1">
    <location>
        <begin position="12"/>
        <end position="36"/>
    </location>
</feature>
<keyword evidence="1" id="KW-1133">Transmembrane helix</keyword>
<dbReference type="EMBL" id="CP022022">
    <property type="protein sequence ID" value="ASF43289.1"/>
    <property type="molecule type" value="Genomic_DNA"/>
</dbReference>
<evidence type="ECO:0000313" key="2">
    <source>
        <dbReference type="EMBL" id="ASF43289.1"/>
    </source>
</evidence>
<feature type="transmembrane region" description="Helical" evidence="1">
    <location>
        <begin position="216"/>
        <end position="237"/>
    </location>
</feature>
<protein>
    <submittedName>
        <fullName evidence="2">Gliding motility-associated ABC transporter permease subunit GldF</fullName>
    </submittedName>
</protein>
<feature type="transmembrane region" description="Helical" evidence="1">
    <location>
        <begin position="56"/>
        <end position="73"/>
    </location>
</feature>
<dbReference type="GO" id="GO:0140359">
    <property type="term" value="F:ABC-type transporter activity"/>
    <property type="evidence" value="ECO:0007669"/>
    <property type="project" value="InterPro"/>
</dbReference>
<name>A0A1Z4BPV3_9FLAO</name>
<organism evidence="2 3">
    <name type="scientific">Capnocytophaga endodontalis</name>
    <dbReference type="NCBI Taxonomy" id="2708117"/>
    <lineage>
        <taxon>Bacteria</taxon>
        <taxon>Pseudomonadati</taxon>
        <taxon>Bacteroidota</taxon>
        <taxon>Flavobacteriia</taxon>
        <taxon>Flavobacteriales</taxon>
        <taxon>Flavobacteriaceae</taxon>
        <taxon>Capnocytophaga</taxon>
    </lineage>
</organism>
<dbReference type="RefSeq" id="WP_088594304.1">
    <property type="nucleotide sequence ID" value="NZ_CP022022.1"/>
</dbReference>
<keyword evidence="1" id="KW-0812">Transmembrane</keyword>
<evidence type="ECO:0000313" key="3">
    <source>
        <dbReference type="Proteomes" id="UP000197007"/>
    </source>
</evidence>
<evidence type="ECO:0000256" key="1">
    <source>
        <dbReference type="SAM" id="Phobius"/>
    </source>
</evidence>
<dbReference type="PANTHER" id="PTHR43471">
    <property type="entry name" value="ABC TRANSPORTER PERMEASE"/>
    <property type="match status" value="1"/>
</dbReference>
<dbReference type="GO" id="GO:0016020">
    <property type="term" value="C:membrane"/>
    <property type="evidence" value="ECO:0007669"/>
    <property type="project" value="UniProtKB-SubCell"/>
</dbReference>
<dbReference type="InterPro" id="IPR019860">
    <property type="entry name" value="Motility-assoc_ABC_perm_GldF"/>
</dbReference>
<dbReference type="NCBIfam" id="TIGR03518">
    <property type="entry name" value="ABC_perm_GldF"/>
    <property type="match status" value="1"/>
</dbReference>
<dbReference type="KEGG" id="capn:CBG49_09485"/>
<dbReference type="Pfam" id="PF12679">
    <property type="entry name" value="ABC2_membrane_2"/>
    <property type="match status" value="1"/>
</dbReference>
<gene>
    <name evidence="2" type="primary">gldF</name>
    <name evidence="2" type="ORF">CBG49_09485</name>
</gene>
<feature type="transmembrane region" description="Helical" evidence="1">
    <location>
        <begin position="137"/>
        <end position="158"/>
    </location>
</feature>
<proteinExistence type="predicted"/>
<feature type="transmembrane region" description="Helical" evidence="1">
    <location>
        <begin position="100"/>
        <end position="125"/>
    </location>
</feature>
<accession>A0A1Z4BPV3</accession>
<keyword evidence="1" id="KW-0472">Membrane</keyword>
<dbReference type="Proteomes" id="UP000197007">
    <property type="component" value="Chromosome"/>
</dbReference>
<feature type="transmembrane region" description="Helical" evidence="1">
    <location>
        <begin position="165"/>
        <end position="190"/>
    </location>
</feature>
<sequence>MYALFKKEIRYFFTSPIGLTIIGLFIVLNGLFLWVFKTDYNIFNAGFADLLPFFRLSSWVFVFLVPAITMRSISEEKKSGMLALLFTKPVSTLQMVLGKYLGILFLLFVILLPSALYVYMVWVLGNPVGNLDIAGTVGSYIALFLLVATFASVGLWASSISSNQIISFVLAAFLCFFFFFGIDQLIAFVAPEDFGGVGFQTHFDAISRGVLDTRNIVYFLSVISFFIYLTTLSLKAYKR</sequence>
<reference evidence="3" key="1">
    <citation type="submission" date="2017-06" db="EMBL/GenBank/DDBJ databases">
        <title>Complete genome sequence of Capnocytophaga sp. KCOM 1579 (=ChDC OS43) isolated from a human refractory periapical abscess lesion.</title>
        <authorList>
            <person name="Kook J.-K."/>
            <person name="Park S.-N."/>
            <person name="Lim Y.K."/>
            <person name="Roh H."/>
        </authorList>
    </citation>
    <scope>NUCLEOTIDE SEQUENCE [LARGE SCALE GENOMIC DNA]</scope>
    <source>
        <strain evidence="3">ChDC OS43</strain>
    </source>
</reference>